<proteinExistence type="predicted"/>
<dbReference type="EMBL" id="VZQQ01000161">
    <property type="protein sequence ID" value="MBC8752803.1"/>
    <property type="molecule type" value="Genomic_DNA"/>
</dbReference>
<organism evidence="1 2">
    <name type="scientific">Paraburkholderia podalyriae</name>
    <dbReference type="NCBI Taxonomy" id="1938811"/>
    <lineage>
        <taxon>Bacteria</taxon>
        <taxon>Pseudomonadati</taxon>
        <taxon>Pseudomonadota</taxon>
        <taxon>Betaproteobacteria</taxon>
        <taxon>Burkholderiales</taxon>
        <taxon>Burkholderiaceae</taxon>
        <taxon>Paraburkholderia</taxon>
    </lineage>
</organism>
<dbReference type="Proteomes" id="UP000736373">
    <property type="component" value="Unassembled WGS sequence"/>
</dbReference>
<keyword evidence="2" id="KW-1185">Reference proteome</keyword>
<protein>
    <submittedName>
        <fullName evidence="1">H-NS histone family protein</fullName>
    </submittedName>
</protein>
<accession>A0ABR7Q2Q9</accession>
<feature type="non-terminal residue" evidence="1">
    <location>
        <position position="30"/>
    </location>
</feature>
<comment type="caution">
    <text evidence="1">The sequence shown here is derived from an EMBL/GenBank/DDBJ whole genome shotgun (WGS) entry which is preliminary data.</text>
</comment>
<sequence>MPTLESLQAKIQKLQKQADALVAKQSSGVI</sequence>
<reference evidence="1 2" key="1">
    <citation type="submission" date="2019-09" db="EMBL/GenBank/DDBJ databases">
        <title>Paraburkholderia podalyriae sp. nov., A South African Podalyria-associated rhizobium.</title>
        <authorList>
            <person name="Mavima L."/>
            <person name="Beukes C.W."/>
            <person name="Palmer M."/>
            <person name="De Meyer S.E."/>
            <person name="James E.K."/>
            <person name="Maluk M."/>
            <person name="Avontuur J.R."/>
            <person name="Chan W.Y."/>
            <person name="Venter S.N."/>
            <person name="Steenkamp E.T."/>
        </authorList>
    </citation>
    <scope>NUCLEOTIDE SEQUENCE [LARGE SCALE GENOMIC DNA]</scope>
    <source>
        <strain evidence="1 2">WC7.3b</strain>
    </source>
</reference>
<evidence type="ECO:0000313" key="2">
    <source>
        <dbReference type="Proteomes" id="UP000736373"/>
    </source>
</evidence>
<gene>
    <name evidence="1" type="ORF">F6X42_42670</name>
</gene>
<name>A0ABR7Q2Q9_9BURK</name>
<evidence type="ECO:0000313" key="1">
    <source>
        <dbReference type="EMBL" id="MBC8752803.1"/>
    </source>
</evidence>